<organism evidence="3 4">
    <name type="scientific">Nocardioides gansuensis</name>
    <dbReference type="NCBI Taxonomy" id="2138300"/>
    <lineage>
        <taxon>Bacteria</taxon>
        <taxon>Bacillati</taxon>
        <taxon>Actinomycetota</taxon>
        <taxon>Actinomycetes</taxon>
        <taxon>Propionibacteriales</taxon>
        <taxon>Nocardioidaceae</taxon>
        <taxon>Nocardioides</taxon>
    </lineage>
</organism>
<dbReference type="Gene3D" id="3.30.420.40">
    <property type="match status" value="2"/>
</dbReference>
<evidence type="ECO:0000256" key="1">
    <source>
        <dbReference type="ARBA" id="ARBA00006479"/>
    </source>
</evidence>
<evidence type="ECO:0000313" key="3">
    <source>
        <dbReference type="EMBL" id="PVG82442.1"/>
    </source>
</evidence>
<dbReference type="AlphaFoldDB" id="A0A2T8F9Q5"/>
<gene>
    <name evidence="3" type="ORF">DDE18_13340</name>
</gene>
<dbReference type="InterPro" id="IPR036390">
    <property type="entry name" value="WH_DNA-bd_sf"/>
</dbReference>
<comment type="caution">
    <text evidence="3">The sequence shown here is derived from an EMBL/GenBank/DDBJ whole genome shotgun (WGS) entry which is preliminary data.</text>
</comment>
<dbReference type="InterPro" id="IPR043129">
    <property type="entry name" value="ATPase_NBD"/>
</dbReference>
<dbReference type="SUPFAM" id="SSF53067">
    <property type="entry name" value="Actin-like ATPase domain"/>
    <property type="match status" value="1"/>
</dbReference>
<dbReference type="SUPFAM" id="SSF46785">
    <property type="entry name" value="Winged helix' DNA-binding domain"/>
    <property type="match status" value="1"/>
</dbReference>
<keyword evidence="4" id="KW-1185">Reference proteome</keyword>
<dbReference type="GO" id="GO:0003700">
    <property type="term" value="F:DNA-binding transcription factor activity"/>
    <property type="evidence" value="ECO:0007669"/>
    <property type="project" value="InterPro"/>
</dbReference>
<comment type="similarity">
    <text evidence="1">Belongs to the ROK (NagC/XylR) family.</text>
</comment>
<dbReference type="PANTHER" id="PTHR18964">
    <property type="entry name" value="ROK (REPRESSOR, ORF, KINASE) FAMILY"/>
    <property type="match status" value="1"/>
</dbReference>
<dbReference type="InterPro" id="IPR036388">
    <property type="entry name" value="WH-like_DNA-bd_sf"/>
</dbReference>
<dbReference type="EMBL" id="QDGZ01000005">
    <property type="protein sequence ID" value="PVG82442.1"/>
    <property type="molecule type" value="Genomic_DNA"/>
</dbReference>
<dbReference type="RefSeq" id="WP_116572746.1">
    <property type="nucleotide sequence ID" value="NZ_QDGZ01000005.1"/>
</dbReference>
<sequence>MAGQGASALRAANTAVVVEELRQGGPTTRAALARRTGLAKQTVSTIVARLQADGVVREVGLSRTEPGGGRPAVLIEYAADRALVASIELGVGRTRVMVADALGEPLGIHDVPLGGRPRRQLPEEVLDAVWATLVDATSDHGGLQRLRALGVSVTGLVQPATGTCVLAPNLGWRDVPVASLLRERLASLEVDVPVVVRGAAQASLIAEHREGAAQDVDDVVLLFEDEGVGAAIIEAGRLLDGSDGTAGELGHCAWPGADARCGCGRRGCVETLASGPAVRRVVERSTGKRLPRRPGVSTYAVLADRREPEVLAAAAEAGRVLGTAASWLTALTAPRLVVLSGSLVLAPEPLRASLAEVLRARALEDEPEVVPGRLGDIAALRGVLLLALDGARRQTAV</sequence>
<evidence type="ECO:0000259" key="2">
    <source>
        <dbReference type="Pfam" id="PF12802"/>
    </source>
</evidence>
<evidence type="ECO:0000313" key="4">
    <source>
        <dbReference type="Proteomes" id="UP000246018"/>
    </source>
</evidence>
<dbReference type="InterPro" id="IPR000600">
    <property type="entry name" value="ROK"/>
</dbReference>
<protein>
    <recommendedName>
        <fullName evidence="2">HTH marR-type domain-containing protein</fullName>
    </recommendedName>
</protein>
<dbReference type="PANTHER" id="PTHR18964:SF149">
    <property type="entry name" value="BIFUNCTIONAL UDP-N-ACETYLGLUCOSAMINE 2-EPIMERASE_N-ACETYLMANNOSAMINE KINASE"/>
    <property type="match status" value="1"/>
</dbReference>
<accession>A0A2T8F9Q5</accession>
<name>A0A2T8F9Q5_9ACTN</name>
<proteinExistence type="inferred from homology"/>
<dbReference type="Proteomes" id="UP000246018">
    <property type="component" value="Unassembled WGS sequence"/>
</dbReference>
<dbReference type="Gene3D" id="1.10.10.10">
    <property type="entry name" value="Winged helix-like DNA-binding domain superfamily/Winged helix DNA-binding domain"/>
    <property type="match status" value="1"/>
</dbReference>
<dbReference type="Pfam" id="PF12802">
    <property type="entry name" value="MarR_2"/>
    <property type="match status" value="1"/>
</dbReference>
<dbReference type="InterPro" id="IPR000835">
    <property type="entry name" value="HTH_MarR-typ"/>
</dbReference>
<reference evidence="3 4" key="1">
    <citation type="submission" date="2018-04" db="EMBL/GenBank/DDBJ databases">
        <title>Genome of Nocardioides gansuensis WSJ-1.</title>
        <authorList>
            <person name="Wu S."/>
            <person name="Wang G."/>
        </authorList>
    </citation>
    <scope>NUCLEOTIDE SEQUENCE [LARGE SCALE GENOMIC DNA]</scope>
    <source>
        <strain evidence="3 4">WSJ-1</strain>
    </source>
</reference>
<dbReference type="Pfam" id="PF00480">
    <property type="entry name" value="ROK"/>
    <property type="match status" value="1"/>
</dbReference>
<dbReference type="OrthoDB" id="5174513at2"/>
<feature type="domain" description="HTH marR-type" evidence="2">
    <location>
        <begin position="20"/>
        <end position="58"/>
    </location>
</feature>